<dbReference type="GO" id="GO:0004672">
    <property type="term" value="F:protein kinase activity"/>
    <property type="evidence" value="ECO:0007669"/>
    <property type="project" value="InterPro"/>
</dbReference>
<feature type="region of interest" description="Disordered" evidence="2">
    <location>
        <begin position="323"/>
        <end position="346"/>
    </location>
</feature>
<accession>A0AAE8STF5</accession>
<dbReference type="InterPro" id="IPR052751">
    <property type="entry name" value="Plant_MAPKKK"/>
</dbReference>
<comment type="caution">
    <text evidence="4">The sequence shown here is derived from an EMBL/GenBank/DDBJ whole genome shotgun (WGS) entry which is preliminary data.</text>
</comment>
<dbReference type="Gene3D" id="1.10.510.10">
    <property type="entry name" value="Transferase(Phosphotransferase) domain 1"/>
    <property type="match status" value="1"/>
</dbReference>
<organism evidence="4 5">
    <name type="scientific">Cephalotrichum gorgonifer</name>
    <dbReference type="NCBI Taxonomy" id="2041049"/>
    <lineage>
        <taxon>Eukaryota</taxon>
        <taxon>Fungi</taxon>
        <taxon>Dikarya</taxon>
        <taxon>Ascomycota</taxon>
        <taxon>Pezizomycotina</taxon>
        <taxon>Sordariomycetes</taxon>
        <taxon>Hypocreomycetidae</taxon>
        <taxon>Microascales</taxon>
        <taxon>Microascaceae</taxon>
        <taxon>Cephalotrichum</taxon>
    </lineage>
</organism>
<dbReference type="InterPro" id="IPR000719">
    <property type="entry name" value="Prot_kinase_dom"/>
</dbReference>
<dbReference type="GO" id="GO:0005524">
    <property type="term" value="F:ATP binding"/>
    <property type="evidence" value="ECO:0007669"/>
    <property type="project" value="InterPro"/>
</dbReference>
<evidence type="ECO:0000259" key="3">
    <source>
        <dbReference type="PROSITE" id="PS50011"/>
    </source>
</evidence>
<dbReference type="Gene3D" id="1.25.40.10">
    <property type="entry name" value="Tetratricopeptide repeat domain"/>
    <property type="match status" value="1"/>
</dbReference>
<dbReference type="InterPro" id="IPR011009">
    <property type="entry name" value="Kinase-like_dom_sf"/>
</dbReference>
<dbReference type="CDD" id="cd00180">
    <property type="entry name" value="PKc"/>
    <property type="match status" value="1"/>
</dbReference>
<dbReference type="GO" id="GO:0007165">
    <property type="term" value="P:signal transduction"/>
    <property type="evidence" value="ECO:0007669"/>
    <property type="project" value="TreeGrafter"/>
</dbReference>
<dbReference type="InterPro" id="IPR008271">
    <property type="entry name" value="Ser/Thr_kinase_AS"/>
</dbReference>
<evidence type="ECO:0000256" key="2">
    <source>
        <dbReference type="SAM" id="MobiDB-lite"/>
    </source>
</evidence>
<dbReference type="Proteomes" id="UP001187682">
    <property type="component" value="Unassembled WGS sequence"/>
</dbReference>
<dbReference type="AlphaFoldDB" id="A0AAE8STF5"/>
<keyword evidence="1" id="KW-0175">Coiled coil</keyword>
<feature type="coiled-coil region" evidence="1">
    <location>
        <begin position="394"/>
        <end position="428"/>
    </location>
</feature>
<keyword evidence="5" id="KW-1185">Reference proteome</keyword>
<dbReference type="PANTHER" id="PTHR48011:SF4">
    <property type="entry name" value="MITOGEN-ACTIVATED PROTEIN KINASE KINASE KINASE 19"/>
    <property type="match status" value="1"/>
</dbReference>
<dbReference type="PROSITE" id="PS00108">
    <property type="entry name" value="PROTEIN_KINASE_ST"/>
    <property type="match status" value="1"/>
</dbReference>
<dbReference type="InterPro" id="IPR011990">
    <property type="entry name" value="TPR-like_helical_dom_sf"/>
</dbReference>
<name>A0AAE8STF5_9PEZI</name>
<gene>
    <name evidence="4" type="ORF">DNG_03226</name>
</gene>
<evidence type="ECO:0000256" key="1">
    <source>
        <dbReference type="SAM" id="Coils"/>
    </source>
</evidence>
<reference evidence="4" key="1">
    <citation type="submission" date="2018-03" db="EMBL/GenBank/DDBJ databases">
        <authorList>
            <person name="Guldener U."/>
        </authorList>
    </citation>
    <scope>NUCLEOTIDE SEQUENCE</scope>
</reference>
<proteinExistence type="predicted"/>
<dbReference type="PANTHER" id="PTHR48011">
    <property type="entry name" value="CCR4-NOT TRANSCRIPTIONAL COMPLEX SUBUNIT CAF120-RELATED"/>
    <property type="match status" value="1"/>
</dbReference>
<dbReference type="EMBL" id="ONZQ02000003">
    <property type="protein sequence ID" value="SPO00381.1"/>
    <property type="molecule type" value="Genomic_DNA"/>
</dbReference>
<protein>
    <recommendedName>
        <fullName evidence="3">Protein kinase domain-containing protein</fullName>
    </recommendedName>
</protein>
<sequence length="437" mass="49361">MSTSNPFRNLPELVRDSMLETRIEQDGPHIRTIHTRPTAHRSARREECWIHEKHLGQGGFGAVSLQRREAGDSTKPDLRAVKTMAIPKGDIEAALPMYQRELEALVKFSRDKYSNFFVRFYGWYPTPGYVNLVMDYYSHGDLQSYLECPTKSPSSRLPEAEVRDIALQISEALALMHKEQFAHRDLKPANILIVQHSPYWWIKLCDLGLTKRIGDTAGFTAVMGTPSFMPPELAFAEDPADVDPYHADIWELLAIVRSTQGEEHVDTLNPASSLASSLYHQGKFAEAEIVSREALSLAEKQLGQDHDTTLCIKETLATILERSGTQRTERELSGEEVPSNEATAGPHVTEDERNMMESSIKLSIPSEKLQRQATNRAHDLEFATEISTALITQVRNLQALLAEKDKQLQDATIDRSRLETYAESLQQRLKVLDEGHR</sequence>
<feature type="domain" description="Protein kinase" evidence="3">
    <location>
        <begin position="49"/>
        <end position="321"/>
    </location>
</feature>
<evidence type="ECO:0000313" key="4">
    <source>
        <dbReference type="EMBL" id="SPO00381.1"/>
    </source>
</evidence>
<evidence type="ECO:0000313" key="5">
    <source>
        <dbReference type="Proteomes" id="UP001187682"/>
    </source>
</evidence>
<dbReference type="SUPFAM" id="SSF56112">
    <property type="entry name" value="Protein kinase-like (PK-like)"/>
    <property type="match status" value="1"/>
</dbReference>
<dbReference type="PROSITE" id="PS50011">
    <property type="entry name" value="PROTEIN_KINASE_DOM"/>
    <property type="match status" value="1"/>
</dbReference>
<dbReference type="Pfam" id="PF00069">
    <property type="entry name" value="Pkinase"/>
    <property type="match status" value="1"/>
</dbReference>
<dbReference type="Gene3D" id="3.30.200.20">
    <property type="entry name" value="Phosphorylase Kinase, domain 1"/>
    <property type="match status" value="1"/>
</dbReference>
<dbReference type="SMART" id="SM00220">
    <property type="entry name" value="S_TKc"/>
    <property type="match status" value="1"/>
</dbReference>